<gene>
    <name evidence="7" type="ORF">NGM29_00985</name>
</gene>
<evidence type="ECO:0000259" key="6">
    <source>
        <dbReference type="SMART" id="SM00849"/>
    </source>
</evidence>
<evidence type="ECO:0000256" key="2">
    <source>
        <dbReference type="ARBA" id="ARBA00007749"/>
    </source>
</evidence>
<keyword evidence="8" id="KW-1185">Reference proteome</keyword>
<dbReference type="Gene3D" id="3.60.15.10">
    <property type="entry name" value="Ribonuclease Z/Hydroxyacylglutathione hydrolase-like"/>
    <property type="match status" value="1"/>
</dbReference>
<evidence type="ECO:0000256" key="1">
    <source>
        <dbReference type="ARBA" id="ARBA00001947"/>
    </source>
</evidence>
<dbReference type="Proteomes" id="UP001056855">
    <property type="component" value="Chromosome"/>
</dbReference>
<evidence type="ECO:0000256" key="4">
    <source>
        <dbReference type="ARBA" id="ARBA00022801"/>
    </source>
</evidence>
<dbReference type="InterPro" id="IPR036866">
    <property type="entry name" value="RibonucZ/Hydroxyglut_hydro"/>
</dbReference>
<dbReference type="PANTHER" id="PTHR42978">
    <property type="entry name" value="QUORUM-QUENCHING LACTONASE YTNP-RELATED-RELATED"/>
    <property type="match status" value="1"/>
</dbReference>
<proteinExistence type="inferred from homology"/>
<dbReference type="GO" id="GO:0016787">
    <property type="term" value="F:hydrolase activity"/>
    <property type="evidence" value="ECO:0007669"/>
    <property type="project" value="UniProtKB-KW"/>
</dbReference>
<keyword evidence="5" id="KW-0862">Zinc</keyword>
<comment type="similarity">
    <text evidence="2">Belongs to the metallo-beta-lactamase superfamily.</text>
</comment>
<dbReference type="RefSeq" id="WP_254158406.1">
    <property type="nucleotide sequence ID" value="NZ_CP100355.1"/>
</dbReference>
<evidence type="ECO:0000313" key="7">
    <source>
        <dbReference type="EMBL" id="UTF53889.1"/>
    </source>
</evidence>
<dbReference type="SMART" id="SM00849">
    <property type="entry name" value="Lactamase_B"/>
    <property type="match status" value="1"/>
</dbReference>
<dbReference type="KEGG" id="sawl:NGM29_00985"/>
<dbReference type="Pfam" id="PF00753">
    <property type="entry name" value="Lactamase_B"/>
    <property type="match status" value="1"/>
</dbReference>
<dbReference type="InterPro" id="IPR001279">
    <property type="entry name" value="Metallo-B-lactamas"/>
</dbReference>
<dbReference type="InterPro" id="IPR051013">
    <property type="entry name" value="MBL_superfamily_lactonases"/>
</dbReference>
<evidence type="ECO:0000256" key="3">
    <source>
        <dbReference type="ARBA" id="ARBA00022723"/>
    </source>
</evidence>
<keyword evidence="3" id="KW-0479">Metal-binding</keyword>
<evidence type="ECO:0000256" key="5">
    <source>
        <dbReference type="ARBA" id="ARBA00022833"/>
    </source>
</evidence>
<feature type="domain" description="Metallo-beta-lactamase" evidence="6">
    <location>
        <begin position="34"/>
        <end position="250"/>
    </location>
</feature>
<dbReference type="EMBL" id="CP100355">
    <property type="protein sequence ID" value="UTF53889.1"/>
    <property type="molecule type" value="Genomic_DNA"/>
</dbReference>
<evidence type="ECO:0000313" key="8">
    <source>
        <dbReference type="Proteomes" id="UP001056855"/>
    </source>
</evidence>
<name>A0A9E7STP0_9EURY</name>
<dbReference type="PANTHER" id="PTHR42978:SF2">
    <property type="entry name" value="102 KBASES UNSTABLE REGION: FROM 1 TO 119443"/>
    <property type="match status" value="1"/>
</dbReference>
<comment type="cofactor">
    <cofactor evidence="1">
        <name>Zn(2+)</name>
        <dbReference type="ChEBI" id="CHEBI:29105"/>
    </cofactor>
</comment>
<reference evidence="7" key="1">
    <citation type="submission" date="2022-06" db="EMBL/GenBank/DDBJ databases">
        <title>Diverse halophilic archaea isolated from saline environments.</title>
        <authorList>
            <person name="Cui H.-L."/>
        </authorList>
    </citation>
    <scope>NUCLEOTIDE SEQUENCE</scope>
    <source>
        <strain evidence="7">WLHS1</strain>
    </source>
</reference>
<protein>
    <submittedName>
        <fullName evidence="7">N-acyl homoserine lactonase family protein</fullName>
    </submittedName>
</protein>
<accession>A0A9E7STP0</accession>
<dbReference type="GO" id="GO:0046872">
    <property type="term" value="F:metal ion binding"/>
    <property type="evidence" value="ECO:0007669"/>
    <property type="project" value="UniProtKB-KW"/>
</dbReference>
<dbReference type="AlphaFoldDB" id="A0A9E7STP0"/>
<sequence length="266" mass="29077">MPVERLYRLNTATWTFDNSAATQLQDPGEPYVGWCPCYLLEHSDGLALFDTGVSHEMATAPLEYGPRGAPHMAEFAETIDLSAGKPPVEHLADLGYEPGDVDTVVLSHLHTDHAGNLDSFPEATVVVRKEELRYAFWPDGPQRLFYLEGDFRHLRELDADVVAITDEYDIFGDGSAVAFPTPGHTPGHQSLEVDLASGTTILAADAANSRTGYEQELAASFAWSLEASVDSIAAIKDRARVADADVIVHHDPDEQRRLPDPPNALE</sequence>
<keyword evidence="4" id="KW-0378">Hydrolase</keyword>
<organism evidence="7 8">
    <name type="scientific">Natronosalvus rutilus</name>
    <dbReference type="NCBI Taxonomy" id="2953753"/>
    <lineage>
        <taxon>Archaea</taxon>
        <taxon>Methanobacteriati</taxon>
        <taxon>Methanobacteriota</taxon>
        <taxon>Stenosarchaea group</taxon>
        <taxon>Halobacteria</taxon>
        <taxon>Halobacteriales</taxon>
        <taxon>Natrialbaceae</taxon>
        <taxon>Natronosalvus</taxon>
    </lineage>
</organism>
<dbReference type="CDD" id="cd07729">
    <property type="entry name" value="AHL_lactonase_MBL-fold"/>
    <property type="match status" value="1"/>
</dbReference>
<dbReference type="SUPFAM" id="SSF56281">
    <property type="entry name" value="Metallo-hydrolase/oxidoreductase"/>
    <property type="match status" value="1"/>
</dbReference>
<dbReference type="GeneID" id="73288577"/>